<evidence type="ECO:0000313" key="2">
    <source>
        <dbReference type="Proteomes" id="UP001063816"/>
    </source>
</evidence>
<sequence length="557" mass="63709">MWQTRALELNNQAYWNWDKACELVEYAVAHDFNTVIVGQVALFDMLVSPKGYTPHHYNDRLSSQQRARCVYLNRLGALCQQKGLRFYLQAKEFNFPTDLLLAHPHLFEPEQGVRFDVDFWCGYLAAKVSLICQRIPALSGLLIAISNTDGLLPISRPNWELSPADAMSFSPRDERSLTLYSRCFNALSRAMQNENKHLVLRVFPAGNHDLGNVLEAIRPLPESVSVSIKLTPERFWPSFPNNPALLAVQEREVWADIDLVGEEVGWGIFPFPRIDELQGRLLWCRSNPAIRGAVCKTSWEGVDNHWIMGTLSECNLLACSRMLASDGVHLSQAQLLMYWLDECYGWHPEPEVFARFSALLEQAGQVLYSAIYVRDHVFHRHSQVPESYGQAVWSLYGQLNRTHWLPGSERDIFFNASDVETSAACLSRIAKEKDEAREASSALREEALVFARTADFPHALHQRWLEEWQGFALYCHLFLHAQKAFFTLRFAREVENSWSMREICQINIQELYRSAAEMEDYCAKHVDASPGLHVLFDPSRVRALADSLSDELKTLKG</sequence>
<protein>
    <submittedName>
        <fullName evidence="1">Uncharacterized protein</fullName>
    </submittedName>
</protein>
<dbReference type="EMBL" id="JAMGZK010000051">
    <property type="protein sequence ID" value="MCU6665618.1"/>
    <property type="molecule type" value="Genomic_DNA"/>
</dbReference>
<keyword evidence="2" id="KW-1185">Reference proteome</keyword>
<dbReference type="SUPFAM" id="SSF51445">
    <property type="entry name" value="(Trans)glycosidases"/>
    <property type="match status" value="1"/>
</dbReference>
<evidence type="ECO:0000313" key="1">
    <source>
        <dbReference type="EMBL" id="MCU6665618.1"/>
    </source>
</evidence>
<dbReference type="AlphaFoldDB" id="A0A9J6Q8L4"/>
<gene>
    <name evidence="1" type="ORF">M8014_14840</name>
</gene>
<reference evidence="1" key="1">
    <citation type="submission" date="2022-05" db="EMBL/GenBank/DDBJ databases">
        <title>Description of a novel species of Leclercia; Leclercia tamurae and the Proposal for a Novel Genus Silvania gen. nov. Containing Two Novel Species Silvania hatchlandensis sp. nov. and Silvania confinis sp. nov. Isolated from the Rhizosphere of Oak.</title>
        <authorList>
            <person name="Maddock D.W."/>
            <person name="Brady C.L."/>
            <person name="Denman S."/>
            <person name="Arnold D."/>
        </authorList>
    </citation>
    <scope>NUCLEOTIDE SEQUENCE</scope>
    <source>
        <strain evidence="1">H19S6</strain>
    </source>
</reference>
<dbReference type="InterPro" id="IPR017853">
    <property type="entry name" value="GH"/>
</dbReference>
<dbReference type="Proteomes" id="UP001063816">
    <property type="component" value="Unassembled WGS sequence"/>
</dbReference>
<organism evidence="1 2">
    <name type="scientific">Silvania hatchlandensis</name>
    <dbReference type="NCBI Taxonomy" id="2926469"/>
    <lineage>
        <taxon>Bacteria</taxon>
        <taxon>Pseudomonadati</taxon>
        <taxon>Pseudomonadota</taxon>
        <taxon>Gammaproteobacteria</taxon>
        <taxon>Enterobacterales</taxon>
        <taxon>Enterobacteriaceae</taxon>
        <taxon>Silvania</taxon>
    </lineage>
</organism>
<proteinExistence type="predicted"/>
<name>A0A9J6Q8L4_9ENTR</name>
<accession>A0A9J6Q8L4</accession>
<comment type="caution">
    <text evidence="1">The sequence shown here is derived from an EMBL/GenBank/DDBJ whole genome shotgun (WGS) entry which is preliminary data.</text>
</comment>
<dbReference type="RefSeq" id="WP_271283180.1">
    <property type="nucleotide sequence ID" value="NZ_JAMGZK010000051.1"/>
</dbReference>